<dbReference type="AlphaFoldDB" id="A0A0E9RWZ4"/>
<proteinExistence type="predicted"/>
<reference evidence="1" key="2">
    <citation type="journal article" date="2015" name="Fish Shellfish Immunol.">
        <title>Early steps in the European eel (Anguilla anguilla)-Vibrio vulnificus interaction in the gills: Role of the RtxA13 toxin.</title>
        <authorList>
            <person name="Callol A."/>
            <person name="Pajuelo D."/>
            <person name="Ebbesson L."/>
            <person name="Teles M."/>
            <person name="MacKenzie S."/>
            <person name="Amaro C."/>
        </authorList>
    </citation>
    <scope>NUCLEOTIDE SEQUENCE</scope>
</reference>
<evidence type="ECO:0000313" key="1">
    <source>
        <dbReference type="EMBL" id="JAH33676.1"/>
    </source>
</evidence>
<name>A0A0E9RWZ4_ANGAN</name>
<protein>
    <submittedName>
        <fullName evidence="1">Uncharacterized protein</fullName>
    </submittedName>
</protein>
<dbReference type="EMBL" id="GBXM01074901">
    <property type="protein sequence ID" value="JAH33676.1"/>
    <property type="molecule type" value="Transcribed_RNA"/>
</dbReference>
<sequence length="26" mass="3188">MKKILILKTFFHLGLRRILTFYIKHG</sequence>
<accession>A0A0E9RWZ4</accession>
<organism evidence="1">
    <name type="scientific">Anguilla anguilla</name>
    <name type="common">European freshwater eel</name>
    <name type="synonym">Muraena anguilla</name>
    <dbReference type="NCBI Taxonomy" id="7936"/>
    <lineage>
        <taxon>Eukaryota</taxon>
        <taxon>Metazoa</taxon>
        <taxon>Chordata</taxon>
        <taxon>Craniata</taxon>
        <taxon>Vertebrata</taxon>
        <taxon>Euteleostomi</taxon>
        <taxon>Actinopterygii</taxon>
        <taxon>Neopterygii</taxon>
        <taxon>Teleostei</taxon>
        <taxon>Anguilliformes</taxon>
        <taxon>Anguillidae</taxon>
        <taxon>Anguilla</taxon>
    </lineage>
</organism>
<reference evidence="1" key="1">
    <citation type="submission" date="2014-11" db="EMBL/GenBank/DDBJ databases">
        <authorList>
            <person name="Amaro Gonzalez C."/>
        </authorList>
    </citation>
    <scope>NUCLEOTIDE SEQUENCE</scope>
</reference>